<keyword evidence="1 2" id="KW-0413">Isomerase</keyword>
<evidence type="ECO:0000313" key="4">
    <source>
        <dbReference type="Proteomes" id="UP000831947"/>
    </source>
</evidence>
<feature type="binding site" evidence="2">
    <location>
        <begin position="97"/>
        <end position="100"/>
    </location>
    <ligand>
        <name>substrate</name>
    </ligand>
</feature>
<dbReference type="SUPFAM" id="SSF75445">
    <property type="entry name" value="D-ribose-5-phosphate isomerase (RpiA), lid domain"/>
    <property type="match status" value="1"/>
</dbReference>
<proteinExistence type="inferred from homology"/>
<feature type="binding site" evidence="2">
    <location>
        <begin position="84"/>
        <end position="87"/>
    </location>
    <ligand>
        <name>substrate</name>
    </ligand>
</feature>
<name>A0ABY4PF61_9LACO</name>
<accession>A0ABY4PF61</accession>
<dbReference type="Pfam" id="PF06026">
    <property type="entry name" value="Rib_5-P_isom_A"/>
    <property type="match status" value="1"/>
</dbReference>
<comment type="pathway">
    <text evidence="2">Carbohydrate degradation; pentose phosphate pathway; D-ribose 5-phosphate from D-ribulose 5-phosphate (non-oxidative stage): step 1/1.</text>
</comment>
<dbReference type="Gene3D" id="3.30.70.260">
    <property type="match status" value="1"/>
</dbReference>
<feature type="binding site" evidence="2">
    <location>
        <position position="124"/>
    </location>
    <ligand>
        <name>substrate</name>
    </ligand>
</feature>
<dbReference type="Gene3D" id="3.40.50.1360">
    <property type="match status" value="1"/>
</dbReference>
<dbReference type="CDD" id="cd01398">
    <property type="entry name" value="RPI_A"/>
    <property type="match status" value="1"/>
</dbReference>
<dbReference type="HAMAP" id="MF_00170">
    <property type="entry name" value="Rib_5P_isom_A"/>
    <property type="match status" value="1"/>
</dbReference>
<dbReference type="PANTHER" id="PTHR11934:SF0">
    <property type="entry name" value="RIBOSE-5-PHOSPHATE ISOMERASE"/>
    <property type="match status" value="1"/>
</dbReference>
<dbReference type="Proteomes" id="UP000831947">
    <property type="component" value="Chromosome"/>
</dbReference>
<dbReference type="PANTHER" id="PTHR11934">
    <property type="entry name" value="RIBOSE-5-PHOSPHATE ISOMERASE"/>
    <property type="match status" value="1"/>
</dbReference>
<dbReference type="RefSeq" id="WP_249513137.1">
    <property type="nucleotide sequence ID" value="NZ_CP093365.1"/>
</dbReference>
<dbReference type="GO" id="GO:0004751">
    <property type="term" value="F:ribose-5-phosphate isomerase activity"/>
    <property type="evidence" value="ECO:0007669"/>
    <property type="project" value="UniProtKB-EC"/>
</dbReference>
<sequence length="228" mass="25491">MKQNRLKQDAGVKAVDFIKSGMTIGLGTGSTVTYLVEELGKRVQSGQLDVDCVATSQRTFEQASNLGIKMHALSDVNQIDLTIDGADEIDLNFQGIKGGGAAQTYEKIVALNSQKNIWIVDESKMVDQLGAFPLPLEVVPFGWKQLFDRLHKENLNPHLRCDEKHQPILTDMNNYVIDLYLQKIMHPHLLANWLNQQTGIIEHGLFLDLVNTVIVGRLYGPEAIENVR</sequence>
<comment type="catalytic activity">
    <reaction evidence="2">
        <text>aldehydo-D-ribose 5-phosphate = D-ribulose 5-phosphate</text>
        <dbReference type="Rhea" id="RHEA:14657"/>
        <dbReference type="ChEBI" id="CHEBI:58121"/>
        <dbReference type="ChEBI" id="CHEBI:58273"/>
        <dbReference type="EC" id="5.3.1.6"/>
    </reaction>
</comment>
<reference evidence="3 4" key="1">
    <citation type="journal article" date="2022" name="Int. J. Syst. Evol. Microbiol.">
        <title>Apilactobacillus apisilvae sp. nov., Nicolia spurrieriana gen. nov. sp. nov., Bombilactobacillus folatiphilus sp. nov. and Bombilactobacillus thymidiniphilus sp. nov., four new lactic acid bacterial isolates from stingless bees Tetragonula carbonaria and Austroplebeia australis.</title>
        <authorList>
            <person name="Oliphant S.A."/>
            <person name="Watson-Haigh N.S."/>
            <person name="Sumby K.M."/>
            <person name="Gardner J."/>
            <person name="Groom S."/>
            <person name="Jiranek V."/>
        </authorList>
    </citation>
    <scope>NUCLEOTIDE SEQUENCE [LARGE SCALE GENOMIC DNA]</scope>
    <source>
        <strain evidence="3 4">SG4_A1</strain>
    </source>
</reference>
<dbReference type="EMBL" id="CP093365">
    <property type="protein sequence ID" value="UQS83952.1"/>
    <property type="molecule type" value="Genomic_DNA"/>
</dbReference>
<comment type="similarity">
    <text evidence="2">Belongs to the ribose 5-phosphate isomerase family.</text>
</comment>
<dbReference type="NCBIfam" id="NF001924">
    <property type="entry name" value="PRK00702.1"/>
    <property type="match status" value="1"/>
</dbReference>
<dbReference type="EC" id="5.3.1.6" evidence="2"/>
<dbReference type="InterPro" id="IPR020672">
    <property type="entry name" value="Ribose5P_isomerase_typA_subgr"/>
</dbReference>
<evidence type="ECO:0000256" key="2">
    <source>
        <dbReference type="HAMAP-Rule" id="MF_00170"/>
    </source>
</evidence>
<dbReference type="InterPro" id="IPR004788">
    <property type="entry name" value="Ribose5P_isomerase_type_A"/>
</dbReference>
<protein>
    <recommendedName>
        <fullName evidence="2">Ribose-5-phosphate isomerase A</fullName>
        <ecNumber evidence="2">5.3.1.6</ecNumber>
    </recommendedName>
    <alternativeName>
        <fullName evidence="2">Phosphoriboisomerase A</fullName>
        <shortName evidence="2">PRI</shortName>
    </alternativeName>
</protein>
<feature type="active site" description="Proton acceptor" evidence="2">
    <location>
        <position position="106"/>
    </location>
</feature>
<dbReference type="NCBIfam" id="TIGR00021">
    <property type="entry name" value="rpiA"/>
    <property type="match status" value="1"/>
</dbReference>
<gene>
    <name evidence="2 3" type="primary">rpiA</name>
    <name evidence="3" type="ORF">MOO47_01830</name>
</gene>
<feature type="binding site" evidence="2">
    <location>
        <begin position="28"/>
        <end position="31"/>
    </location>
    <ligand>
        <name>substrate</name>
    </ligand>
</feature>
<evidence type="ECO:0000313" key="3">
    <source>
        <dbReference type="EMBL" id="UQS83952.1"/>
    </source>
</evidence>
<dbReference type="InterPro" id="IPR037171">
    <property type="entry name" value="NagB/RpiA_transferase-like"/>
</dbReference>
<comment type="subunit">
    <text evidence="2">Homodimer.</text>
</comment>
<keyword evidence="4" id="KW-1185">Reference proteome</keyword>
<comment type="function">
    <text evidence="2">Catalyzes the reversible conversion of ribose-5-phosphate to ribulose 5-phosphate.</text>
</comment>
<organism evidence="3 4">
    <name type="scientific">Bombilactobacillus thymidiniphilus</name>
    <dbReference type="NCBI Taxonomy" id="2923363"/>
    <lineage>
        <taxon>Bacteria</taxon>
        <taxon>Bacillati</taxon>
        <taxon>Bacillota</taxon>
        <taxon>Bacilli</taxon>
        <taxon>Lactobacillales</taxon>
        <taxon>Lactobacillaceae</taxon>
        <taxon>Bombilactobacillus</taxon>
    </lineage>
</organism>
<evidence type="ECO:0000256" key="1">
    <source>
        <dbReference type="ARBA" id="ARBA00023235"/>
    </source>
</evidence>
<dbReference type="SUPFAM" id="SSF100950">
    <property type="entry name" value="NagB/RpiA/CoA transferase-like"/>
    <property type="match status" value="1"/>
</dbReference>